<evidence type="ECO:0008006" key="3">
    <source>
        <dbReference type="Google" id="ProtNLM"/>
    </source>
</evidence>
<comment type="caution">
    <text evidence="1">The sequence shown here is derived from an EMBL/GenBank/DDBJ whole genome shotgun (WGS) entry which is preliminary data.</text>
</comment>
<accession>A0ABX9FW93</accession>
<evidence type="ECO:0000313" key="2">
    <source>
        <dbReference type="Proteomes" id="UP000252124"/>
    </source>
</evidence>
<reference evidence="1 2" key="1">
    <citation type="submission" date="2018-06" db="EMBL/GenBank/DDBJ databases">
        <title>Genomic Encyclopedia of Type Strains, Phase III (KMG-III): the genomes of soil and plant-associated and newly described type strains.</title>
        <authorList>
            <person name="Whitman W."/>
        </authorList>
    </citation>
    <scope>NUCLEOTIDE SEQUENCE [LARGE SCALE GENOMIC DNA]</scope>
    <source>
        <strain evidence="1 2">CECT 7342</strain>
    </source>
</reference>
<dbReference type="EMBL" id="QNRM01000023">
    <property type="protein sequence ID" value="RBP11263.1"/>
    <property type="molecule type" value="Genomic_DNA"/>
</dbReference>
<name>A0ABX9FW93_9BURK</name>
<dbReference type="RefSeq" id="WP_088591450.1">
    <property type="nucleotide sequence ID" value="NZ_CADIJU010000030.1"/>
</dbReference>
<evidence type="ECO:0000313" key="1">
    <source>
        <dbReference type="EMBL" id="RBP11263.1"/>
    </source>
</evidence>
<protein>
    <recommendedName>
        <fullName evidence="3">HK97 gp10 family phage protein</fullName>
    </recommendedName>
</protein>
<gene>
    <name evidence="1" type="ORF">DFP87_12324</name>
</gene>
<proteinExistence type="predicted"/>
<organism evidence="1 2">
    <name type="scientific">Achromobacter marplatensis</name>
    <dbReference type="NCBI Taxonomy" id="470868"/>
    <lineage>
        <taxon>Bacteria</taxon>
        <taxon>Pseudomonadati</taxon>
        <taxon>Pseudomonadota</taxon>
        <taxon>Betaproteobacteria</taxon>
        <taxon>Burkholderiales</taxon>
        <taxon>Alcaligenaceae</taxon>
        <taxon>Achromobacter</taxon>
    </lineage>
</organism>
<dbReference type="GeneID" id="99734249"/>
<dbReference type="Proteomes" id="UP000252124">
    <property type="component" value="Unassembled WGS sequence"/>
</dbReference>
<sequence>MPVKGIERVKRGFRIAVKEIGEGKTERAVYETLSQGSAMAAQMTPIDSSNLVNSQYAPQIDVKEGKVSGSVGYTASYAAAVHEASGKLKGKPRADFGRTRSGVDFGGGTGNGNYWDPNAEPEFLTKGFDQIKGAVPAILKRIYGV</sequence>
<keyword evidence="2" id="KW-1185">Reference proteome</keyword>